<dbReference type="EMBL" id="VCMV01000036">
    <property type="protein sequence ID" value="KAB0265364.1"/>
    <property type="molecule type" value="Genomic_DNA"/>
</dbReference>
<keyword evidence="2" id="KW-0169">Cobalamin biosynthesis</keyword>
<dbReference type="Pfam" id="PF02571">
    <property type="entry name" value="CbiJ"/>
    <property type="match status" value="1"/>
</dbReference>
<reference evidence="4 5" key="1">
    <citation type="journal article" date="2019" name="Microorganisms">
        <title>Genome Insights into the Novel Species Microvirga brassicacearum, a Rapeseed Endophyte with Biotechnological Potential.</title>
        <authorList>
            <person name="Jimenez-Gomez A."/>
            <person name="Saati-Santamaria Z."/>
            <person name="Igual J.M."/>
            <person name="Rivas R."/>
            <person name="Mateos P.F."/>
            <person name="Garcia-Fraile P."/>
        </authorList>
    </citation>
    <scope>NUCLEOTIDE SEQUENCE [LARGE SCALE GENOMIC DNA]</scope>
    <source>
        <strain evidence="4 5">CDVBN77</strain>
    </source>
</reference>
<keyword evidence="3 4" id="KW-0560">Oxidoreductase</keyword>
<dbReference type="OrthoDB" id="5183775at2"/>
<dbReference type="Proteomes" id="UP000325684">
    <property type="component" value="Unassembled WGS sequence"/>
</dbReference>
<dbReference type="UniPathway" id="UPA00148"/>
<dbReference type="GO" id="GO:0009236">
    <property type="term" value="P:cobalamin biosynthetic process"/>
    <property type="evidence" value="ECO:0007669"/>
    <property type="project" value="UniProtKB-UniPathway"/>
</dbReference>
<comment type="pathway">
    <text evidence="1">Cofactor biosynthesis; adenosylcobalamin biosynthesis.</text>
</comment>
<dbReference type="GO" id="GO:0016994">
    <property type="term" value="F:precorrin-6A reductase activity"/>
    <property type="evidence" value="ECO:0007669"/>
    <property type="project" value="InterPro"/>
</dbReference>
<keyword evidence="5" id="KW-1185">Reference proteome</keyword>
<protein>
    <submittedName>
        <fullName evidence="4">Cobalt-precorrin-6A reductase</fullName>
        <ecNumber evidence="4">1.3.1.106</ecNumber>
    </submittedName>
</protein>
<name>A0A5N3P6K4_9HYPH</name>
<sequence>MRILILGGTADAAALAERLANDGGTDVMLSLAGRTQHPKAAPVPMRVGGFGGVAGLTTWLSENRTDCVFDATHPFAAVISRNAAQACGALGIPLLALRRPPWRRQAGDAWIEAATMADVVAALGDAPRRVFLTIGRLELAAFASAPQHHYLVRTIEPIDDALPVPHVTTLQARGPFDEDAEAALMREHGIEILVSKNSGGAATYGKIIAARRLAIPVVLVSRPAAPEVPSTDSIEAALSWIGAHRQAP</sequence>
<dbReference type="NCBIfam" id="TIGR00715">
    <property type="entry name" value="precor6x_red"/>
    <property type="match status" value="1"/>
</dbReference>
<dbReference type="AlphaFoldDB" id="A0A5N3P6K4"/>
<dbReference type="PANTHER" id="PTHR36925">
    <property type="entry name" value="COBALT-PRECORRIN-6A REDUCTASE"/>
    <property type="match status" value="1"/>
</dbReference>
<dbReference type="NCBIfam" id="NF005968">
    <property type="entry name" value="PRK08057.1-2"/>
    <property type="match status" value="1"/>
</dbReference>
<organism evidence="4 5">
    <name type="scientific">Microvirga brassicacearum</name>
    <dbReference type="NCBI Taxonomy" id="2580413"/>
    <lineage>
        <taxon>Bacteria</taxon>
        <taxon>Pseudomonadati</taxon>
        <taxon>Pseudomonadota</taxon>
        <taxon>Alphaproteobacteria</taxon>
        <taxon>Hyphomicrobiales</taxon>
        <taxon>Methylobacteriaceae</taxon>
        <taxon>Microvirga</taxon>
    </lineage>
</organism>
<comment type="caution">
    <text evidence="4">The sequence shown here is derived from an EMBL/GenBank/DDBJ whole genome shotgun (WGS) entry which is preliminary data.</text>
</comment>
<evidence type="ECO:0000313" key="4">
    <source>
        <dbReference type="EMBL" id="KAB0265364.1"/>
    </source>
</evidence>
<gene>
    <name evidence="4" type="ORF">FEZ63_18740</name>
</gene>
<accession>A0A5N3P6K4</accession>
<dbReference type="EC" id="1.3.1.106" evidence="4"/>
<dbReference type="PANTHER" id="PTHR36925:SF1">
    <property type="entry name" value="COBALT-PRECORRIN-6A REDUCTASE"/>
    <property type="match status" value="1"/>
</dbReference>
<evidence type="ECO:0000256" key="1">
    <source>
        <dbReference type="ARBA" id="ARBA00004953"/>
    </source>
</evidence>
<dbReference type="InterPro" id="IPR003723">
    <property type="entry name" value="Precorrin-6x_reduct"/>
</dbReference>
<evidence type="ECO:0000256" key="3">
    <source>
        <dbReference type="ARBA" id="ARBA00023002"/>
    </source>
</evidence>
<proteinExistence type="predicted"/>
<evidence type="ECO:0000256" key="2">
    <source>
        <dbReference type="ARBA" id="ARBA00022573"/>
    </source>
</evidence>
<dbReference type="PROSITE" id="PS51014">
    <property type="entry name" value="COBK_CBIJ"/>
    <property type="match status" value="1"/>
</dbReference>
<evidence type="ECO:0000313" key="5">
    <source>
        <dbReference type="Proteomes" id="UP000325684"/>
    </source>
</evidence>
<dbReference type="RefSeq" id="WP_150947327.1">
    <property type="nucleotide sequence ID" value="NZ_VCMV01000036.1"/>
</dbReference>